<name>A0A3N2QAZ7_9BACT</name>
<accession>A0A3N2QAZ7</accession>
<comment type="caution">
    <text evidence="1">The sequence shown here is derived from an EMBL/GenBank/DDBJ whole genome shotgun (WGS) entry which is preliminary data.</text>
</comment>
<proteinExistence type="predicted"/>
<dbReference type="Proteomes" id="UP000270927">
    <property type="component" value="Unassembled WGS sequence"/>
</dbReference>
<dbReference type="EMBL" id="RARA01000027">
    <property type="protein sequence ID" value="ROT46977.1"/>
    <property type="molecule type" value="Genomic_DNA"/>
</dbReference>
<evidence type="ECO:0000313" key="2">
    <source>
        <dbReference type="Proteomes" id="UP000270927"/>
    </source>
</evidence>
<gene>
    <name evidence="1" type="ORF">EDM02_05380</name>
</gene>
<organism evidence="1 2">
    <name type="scientific">Candidatus Cardinium hertigii</name>
    <dbReference type="NCBI Taxonomy" id="247481"/>
    <lineage>
        <taxon>Bacteria</taxon>
        <taxon>Pseudomonadati</taxon>
        <taxon>Bacteroidota</taxon>
        <taxon>Cytophagia</taxon>
        <taxon>Cytophagales</taxon>
        <taxon>Amoebophilaceae</taxon>
        <taxon>Candidatus Cardinium</taxon>
    </lineage>
</organism>
<evidence type="ECO:0000313" key="1">
    <source>
        <dbReference type="EMBL" id="ROT46977.1"/>
    </source>
</evidence>
<dbReference type="AlphaFoldDB" id="A0A3N2QAZ7"/>
<protein>
    <submittedName>
        <fullName evidence="1">Uncharacterized protein</fullName>
    </submittedName>
</protein>
<sequence>MQKAIQICIFKAGKQKSLLSSNKIYPLIATYPSFLVSLFTRTHCSVSSIQFNHLDSYLEKM</sequence>
<keyword evidence="2" id="KW-1185">Reference proteome</keyword>
<reference evidence="1 2" key="1">
    <citation type="submission" date="2018-09" db="EMBL/GenBank/DDBJ databases">
        <title>Comparative Genomics of Wolbachia-Cardinium Dual Endosymbiosis in a Plant-Parasitic Nematode.</title>
        <authorList>
            <person name="Brown A.M.V."/>
            <person name="Wasala S.K."/>
            <person name="Howe D.K."/>
            <person name="Peetz A.B."/>
            <person name="Zasada I.A."/>
            <person name="Denver D.R."/>
        </authorList>
    </citation>
    <scope>NUCLEOTIDE SEQUENCE [LARGE SCALE GENOMIC DNA]</scope>
    <source>
        <strain evidence="1 2">Pp_1</strain>
    </source>
</reference>